<feature type="chain" id="PRO_5028967273" evidence="1">
    <location>
        <begin position="27"/>
        <end position="376"/>
    </location>
</feature>
<evidence type="ECO:0000313" key="3">
    <source>
        <dbReference type="Proteomes" id="UP000484255"/>
    </source>
</evidence>
<dbReference type="Proteomes" id="UP000484255">
    <property type="component" value="Unassembled WGS sequence"/>
</dbReference>
<keyword evidence="1" id="KW-0732">Signal</keyword>
<dbReference type="EMBL" id="JAAGOH010000013">
    <property type="protein sequence ID" value="NDY92000.1"/>
    <property type="molecule type" value="Genomic_DNA"/>
</dbReference>
<accession>A0A7C9TJG7</accession>
<evidence type="ECO:0000313" key="2">
    <source>
        <dbReference type="EMBL" id="NDY92000.1"/>
    </source>
</evidence>
<dbReference type="SUPFAM" id="SSF56935">
    <property type="entry name" value="Porins"/>
    <property type="match status" value="1"/>
</dbReference>
<name>A0A7C9TJG7_9BURK</name>
<evidence type="ECO:0000256" key="1">
    <source>
        <dbReference type="SAM" id="SignalP"/>
    </source>
</evidence>
<keyword evidence="3" id="KW-1185">Reference proteome</keyword>
<dbReference type="AlphaFoldDB" id="A0A7C9TJG7"/>
<protein>
    <submittedName>
        <fullName evidence="2">Uncharacterized protein</fullName>
    </submittedName>
</protein>
<dbReference type="Gene3D" id="2.40.160.60">
    <property type="entry name" value="Outer membrane protein transport protein (OMPP1/FadL/TodX)"/>
    <property type="match status" value="1"/>
</dbReference>
<dbReference type="RefSeq" id="WP_163457843.1">
    <property type="nucleotide sequence ID" value="NZ_JAAGOH010000013.1"/>
</dbReference>
<reference evidence="2 3" key="1">
    <citation type="submission" date="2020-02" db="EMBL/GenBank/DDBJ databases">
        <title>Ideonella bacterium strain TBM-1.</title>
        <authorList>
            <person name="Chen W.-M."/>
        </authorList>
    </citation>
    <scope>NUCLEOTIDE SEQUENCE [LARGE SCALE GENOMIC DNA]</scope>
    <source>
        <strain evidence="2 3">TBM-1</strain>
    </source>
</reference>
<gene>
    <name evidence="2" type="ORF">G3A44_12460</name>
</gene>
<feature type="signal peptide" evidence="1">
    <location>
        <begin position="1"/>
        <end position="26"/>
    </location>
</feature>
<sequence length="376" mass="40284">MRLSSALLSQSMALALLVPVSLLAPAADRTFHAEGADTGAGVGPRHIAQGGAGQASSDDVVALYFNPAGLLGLPRWEASVARQTNAQFHRLNFLGVGGPLPAAWTPGWRLALAAGYYPRVHGKAHGAYGEDDFESTFLRYLLPGMSGTFDGDIESKTKEYRLALGLAPEGSAWSFGLYVDRIDCKSHFCGVTARSQGYTVHSSGATAVGVGAGLRWQARPDLVLGVHLSDLDTRLTVRSTITDDAGTRDERNTAQFPRKLSAGLAWQWRGPDRLAADYEVMKGRYGQSAVDMQLLRLGHEWPRGDWAWRAGALVPLRVYSSTGGRMRPAFPISPTAGLGWQTGPWRLDAAVYAHAVMSLHRDGVAPAADVSVSVGF</sequence>
<comment type="caution">
    <text evidence="2">The sequence shown here is derived from an EMBL/GenBank/DDBJ whole genome shotgun (WGS) entry which is preliminary data.</text>
</comment>
<proteinExistence type="predicted"/>
<organism evidence="2 3">
    <name type="scientific">Ideonella livida</name>
    <dbReference type="NCBI Taxonomy" id="2707176"/>
    <lineage>
        <taxon>Bacteria</taxon>
        <taxon>Pseudomonadati</taxon>
        <taxon>Pseudomonadota</taxon>
        <taxon>Betaproteobacteria</taxon>
        <taxon>Burkholderiales</taxon>
        <taxon>Sphaerotilaceae</taxon>
        <taxon>Ideonella</taxon>
    </lineage>
</organism>